<accession>B7WQQ5</accession>
<comment type="caution">
    <text evidence="1">The sequence shown here is derived from an EMBL/GenBank/DDBJ whole genome shotgun (WGS) entry which is preliminary data.</text>
</comment>
<dbReference type="Proteomes" id="UP000003039">
    <property type="component" value="Unassembled WGS sequence"/>
</dbReference>
<name>B7WQQ5_COMTK</name>
<sequence length="189" mass="20326">MQSPGVDGCTHAEASLDMVVCVFEVTLSDAFTHAGNCISAQLSSTRLGSARLGSARASDEEKEARIGVYLDCCELMSEGGEGRTGLLLHGLVEMALALHIKRSRRQQDTDDQMAYPAGKGGRALGVSNSLPACAVDGTSAVVLKTCKLPENLYRLAQGRRISQDFVVLEFSKHNIVIFSRDNGLRQILQ</sequence>
<dbReference type="EMBL" id="AAUJ02000001">
    <property type="protein sequence ID" value="EED67050.1"/>
    <property type="molecule type" value="Genomic_DNA"/>
</dbReference>
<reference evidence="1 2" key="1">
    <citation type="journal article" date="2004" name="Appl. Environ. Microbiol.">
        <title>Mineralization of individual congeners of linear alkylbenzenesulfonate by defined pairs of heterotrophic bacteria.</title>
        <authorList>
            <person name="Schleheck D."/>
            <person name="Knepper T.P."/>
            <person name="Fischer K."/>
            <person name="Cook A.M."/>
        </authorList>
    </citation>
    <scope>NUCLEOTIDE SEQUENCE [LARGE SCALE GENOMIC DNA]</scope>
    <source>
        <strain evidence="2">DSM 14576 / KF-1</strain>
    </source>
</reference>
<organism evidence="1 2">
    <name type="scientific">Comamonas testosteroni (strain DSM 14576 / KF-1)</name>
    <name type="common">Pseudomonas testosteroni</name>
    <dbReference type="NCBI Taxonomy" id="399795"/>
    <lineage>
        <taxon>Bacteria</taxon>
        <taxon>Pseudomonadati</taxon>
        <taxon>Pseudomonadota</taxon>
        <taxon>Betaproteobacteria</taxon>
        <taxon>Burkholderiales</taxon>
        <taxon>Comamonadaceae</taxon>
        <taxon>Comamonas</taxon>
    </lineage>
</organism>
<gene>
    <name evidence="1" type="ORF">CtesDRAFT_PD1996</name>
</gene>
<evidence type="ECO:0000313" key="2">
    <source>
        <dbReference type="Proteomes" id="UP000003039"/>
    </source>
</evidence>
<protein>
    <submittedName>
        <fullName evidence="1">Uncharacterized protein</fullName>
    </submittedName>
</protein>
<evidence type="ECO:0000313" key="1">
    <source>
        <dbReference type="EMBL" id="EED67050.1"/>
    </source>
</evidence>
<dbReference type="AlphaFoldDB" id="B7WQQ5"/>
<proteinExistence type="predicted"/>